<evidence type="ECO:0000313" key="3">
    <source>
        <dbReference type="Proteomes" id="UP000664369"/>
    </source>
</evidence>
<evidence type="ECO:0000313" key="2">
    <source>
        <dbReference type="EMBL" id="MBO2008017.1"/>
    </source>
</evidence>
<feature type="chain" id="PRO_5045919664" evidence="1">
    <location>
        <begin position="24"/>
        <end position="172"/>
    </location>
</feature>
<dbReference type="RefSeq" id="WP_208173537.1">
    <property type="nucleotide sequence ID" value="NZ_JAGETZ010000001.1"/>
</dbReference>
<dbReference type="Proteomes" id="UP000664369">
    <property type="component" value="Unassembled WGS sequence"/>
</dbReference>
<evidence type="ECO:0000256" key="1">
    <source>
        <dbReference type="SAM" id="SignalP"/>
    </source>
</evidence>
<keyword evidence="3" id="KW-1185">Reference proteome</keyword>
<feature type="signal peptide" evidence="1">
    <location>
        <begin position="1"/>
        <end position="23"/>
    </location>
</feature>
<name>A0ABS3QA48_9BACT</name>
<comment type="caution">
    <text evidence="2">The sequence shown here is derived from an EMBL/GenBank/DDBJ whole genome shotgun (WGS) entry which is preliminary data.</text>
</comment>
<accession>A0ABS3QA48</accession>
<dbReference type="EMBL" id="JAGETZ010000001">
    <property type="protein sequence ID" value="MBO2008017.1"/>
    <property type="molecule type" value="Genomic_DNA"/>
</dbReference>
<proteinExistence type="predicted"/>
<protein>
    <submittedName>
        <fullName evidence="2">Uncharacterized protein</fullName>
    </submittedName>
</protein>
<keyword evidence="1" id="KW-0732">Signal</keyword>
<sequence>MASTSSLRLITLFMGMLLSGCCANNVCNCNDEQEDSIKLRLTPDPSGINGFSATELDTIIIKRFPKKFTSLTVPESVTLPRTGESIELSNTAPFTRNGSARLSQYRYVIQYLKDQQNSRPILTNALVIDSVLLKGSYDGSGCCTCYHNTAKGVYLNGQLTDLQQNSVLTIPK</sequence>
<reference evidence="2 3" key="1">
    <citation type="submission" date="2021-03" db="EMBL/GenBank/DDBJ databases">
        <authorList>
            <person name="Kim M.K."/>
        </authorList>
    </citation>
    <scope>NUCLEOTIDE SEQUENCE [LARGE SCALE GENOMIC DNA]</scope>
    <source>
        <strain evidence="2 3">BT442</strain>
    </source>
</reference>
<organism evidence="2 3">
    <name type="scientific">Hymenobacter negativus</name>
    <dbReference type="NCBI Taxonomy" id="2795026"/>
    <lineage>
        <taxon>Bacteria</taxon>
        <taxon>Pseudomonadati</taxon>
        <taxon>Bacteroidota</taxon>
        <taxon>Cytophagia</taxon>
        <taxon>Cytophagales</taxon>
        <taxon>Hymenobacteraceae</taxon>
        <taxon>Hymenobacter</taxon>
    </lineage>
</organism>
<gene>
    <name evidence="2" type="ORF">J4E00_03080</name>
</gene>